<dbReference type="InterPro" id="IPR000477">
    <property type="entry name" value="RT_dom"/>
</dbReference>
<name>A0A812J049_9DINO</name>
<proteinExistence type="predicted"/>
<feature type="domain" description="Reverse transcriptase" evidence="2">
    <location>
        <begin position="290"/>
        <end position="548"/>
    </location>
</feature>
<protein>
    <recommendedName>
        <fullName evidence="2">Reverse transcriptase domain-containing protein</fullName>
    </recommendedName>
</protein>
<dbReference type="Proteomes" id="UP000601435">
    <property type="component" value="Unassembled WGS sequence"/>
</dbReference>
<evidence type="ECO:0000259" key="2">
    <source>
        <dbReference type="Pfam" id="PF00078"/>
    </source>
</evidence>
<dbReference type="AlphaFoldDB" id="A0A812J049"/>
<dbReference type="Pfam" id="PF00078">
    <property type="entry name" value="RVT_1"/>
    <property type="match status" value="1"/>
</dbReference>
<feature type="region of interest" description="Disordered" evidence="1">
    <location>
        <begin position="732"/>
        <end position="759"/>
    </location>
</feature>
<dbReference type="EMBL" id="CAJNJA010004582">
    <property type="protein sequence ID" value="CAE7180604.1"/>
    <property type="molecule type" value="Genomic_DNA"/>
</dbReference>
<comment type="caution">
    <text evidence="3">The sequence shown here is derived from an EMBL/GenBank/DDBJ whole genome shotgun (WGS) entry which is preliminary data.</text>
</comment>
<accession>A0A812J049</accession>
<dbReference type="OrthoDB" id="10070415at2759"/>
<evidence type="ECO:0000256" key="1">
    <source>
        <dbReference type="SAM" id="MobiDB-lite"/>
    </source>
</evidence>
<keyword evidence="4" id="KW-1185">Reference proteome</keyword>
<reference evidence="3" key="1">
    <citation type="submission" date="2021-02" db="EMBL/GenBank/DDBJ databases">
        <authorList>
            <person name="Dougan E. K."/>
            <person name="Rhodes N."/>
            <person name="Thang M."/>
            <person name="Chan C."/>
        </authorList>
    </citation>
    <scope>NUCLEOTIDE SEQUENCE</scope>
</reference>
<evidence type="ECO:0000313" key="3">
    <source>
        <dbReference type="EMBL" id="CAE7180604.1"/>
    </source>
</evidence>
<organism evidence="3 4">
    <name type="scientific">Symbiodinium necroappetens</name>
    <dbReference type="NCBI Taxonomy" id="1628268"/>
    <lineage>
        <taxon>Eukaryota</taxon>
        <taxon>Sar</taxon>
        <taxon>Alveolata</taxon>
        <taxon>Dinophyceae</taxon>
        <taxon>Suessiales</taxon>
        <taxon>Symbiodiniaceae</taxon>
        <taxon>Symbiodinium</taxon>
    </lineage>
</organism>
<evidence type="ECO:0000313" key="4">
    <source>
        <dbReference type="Proteomes" id="UP000601435"/>
    </source>
</evidence>
<dbReference type="PANTHER" id="PTHR19446">
    <property type="entry name" value="REVERSE TRANSCRIPTASES"/>
    <property type="match status" value="1"/>
</dbReference>
<gene>
    <name evidence="3" type="ORF">SNEC2469_LOCUS707</name>
</gene>
<sequence>MVPVYRRAGTGTATETQCDKQGLIEAISNKTQAADELQQLVGSRLSQVHTLDPHQLHDQVNQVLLKCICQVFPPRPKQDGRVSAQAPYKASARETWRLYAALRRPRVATMAAVLHKWKLSWAFARASRALRQQSRDLKRAAFQDKLAQAEAAAARGDQRVLNQIVRSLTPSSGRFFSRLRNEQGQFLTKEMEVQALVRQGKSTYAQYPDQPIKRNLTASLEISDQEMSEQLRSLQAAKAVPSHMAPAAAWKACAHHVGPLFGAAFRAHLGAGRPGLLRDDLTDCQMVMLPKPGKPGHLLENLRPIGLMGPPSKALAGVLRNRMTEWLQPLLRYRPQFAYTANRGTMDALLRIHWHVSEATELFRSNRIDRFGLHRGKRPLDLAGALSLSLDLSRAFDLADRPCIYNTLAKHGVPPEVIEVAQRLHTGARFTYRAGSCQDSFVPTNGLKQGCKVAPSLWVWYTIALMDALADRLSEHWVRHILTIFADDCWASWLLRSLGDLHHALRELQILLCTLEDFKMKINFSKTAILLKLVGKQARHALHDHTCMKNGIRHLRVLVHGTERLIPIKVEHEYLGSRVGYHNAVDSNTDHRLQAGHSKFLALRRTLTGHHAITQRHRVRLWAACVSTSYMYSLSSIGVTAKGRPSGGALGLCRQESFSTEHALRIHCGVKHQDCVSAKARKEYQFDVELRPEPEAFSVPPERGFSRGAGPLRASSREGVLVLGAVTACQLQDGNAQRPPQQRRPKPQGRGPKTPADPEAFRTLARLVMRQEDLLAELRMDKNLILFMRTDEESILPGLIEISRDWNDRKAAGDTELTSPLRTVLLACLMRQLKERITKMTSEPEGIQKLQGAGWMNQAEEWTYFRWCRQAKQLKLDESRRAVPQPELLSWIDFLLQHLRGDIIHTFHSTQKLLEMEAEYPSQAVFMLSVSLRTQKAEEVFDHFLRLIGLSAMQLIGTSMKRAGLGRSKLAKQVAAMAFR</sequence>